<dbReference type="InterPro" id="IPR029063">
    <property type="entry name" value="SAM-dependent_MTases_sf"/>
</dbReference>
<dbReference type="InterPro" id="IPR008884">
    <property type="entry name" value="TylF_MeTrfase"/>
</dbReference>
<keyword evidence="1" id="KW-0808">Transferase</keyword>
<dbReference type="SUPFAM" id="SSF53335">
    <property type="entry name" value="S-adenosyl-L-methionine-dependent methyltransferases"/>
    <property type="match status" value="1"/>
</dbReference>
<gene>
    <name evidence="1" type="ORF">UFOVP331_94</name>
</gene>
<sequence length="232" mass="26785">MKKIITTYEDLVQDLIDNKITMVRPDEFKTIFKHYPKIFEIEGDVVECGVWRGGFSIFLSYIFQDKNIWVCDSYEGFQPIEIAKHSYNKERHTHYITHNAVGPLAISLEEVQSHFKTYGLGDKERIKFLKGFVKDTLPTSGIEKIALLRIDVDAYSATLETLEELYDKVQPGGYIIFDDSCLYETLDAIKTFFKQRNITEFINHPITDQPLNINIKHTNDDSGLPAGCYIIK</sequence>
<accession>A0A6J5LVB8</accession>
<dbReference type="Gene3D" id="3.40.50.150">
    <property type="entry name" value="Vaccinia Virus protein VP39"/>
    <property type="match status" value="1"/>
</dbReference>
<dbReference type="PANTHER" id="PTHR40036:SF1">
    <property type="entry name" value="MACROCIN O-METHYLTRANSFERASE"/>
    <property type="match status" value="1"/>
</dbReference>
<organism evidence="1">
    <name type="scientific">uncultured Caudovirales phage</name>
    <dbReference type="NCBI Taxonomy" id="2100421"/>
    <lineage>
        <taxon>Viruses</taxon>
        <taxon>Duplodnaviria</taxon>
        <taxon>Heunggongvirae</taxon>
        <taxon>Uroviricota</taxon>
        <taxon>Caudoviricetes</taxon>
        <taxon>Peduoviridae</taxon>
        <taxon>Maltschvirus</taxon>
        <taxon>Maltschvirus maltsch</taxon>
    </lineage>
</organism>
<name>A0A6J5LVB8_9CAUD</name>
<dbReference type="GO" id="GO:0008168">
    <property type="term" value="F:methyltransferase activity"/>
    <property type="evidence" value="ECO:0007669"/>
    <property type="project" value="UniProtKB-KW"/>
</dbReference>
<reference evidence="1" key="1">
    <citation type="submission" date="2020-04" db="EMBL/GenBank/DDBJ databases">
        <authorList>
            <person name="Chiriac C."/>
            <person name="Salcher M."/>
            <person name="Ghai R."/>
            <person name="Kavagutti S V."/>
        </authorList>
    </citation>
    <scope>NUCLEOTIDE SEQUENCE</scope>
</reference>
<proteinExistence type="predicted"/>
<dbReference type="GO" id="GO:0032259">
    <property type="term" value="P:methylation"/>
    <property type="evidence" value="ECO:0007669"/>
    <property type="project" value="UniProtKB-KW"/>
</dbReference>
<evidence type="ECO:0000313" key="1">
    <source>
        <dbReference type="EMBL" id="CAB4138534.1"/>
    </source>
</evidence>
<dbReference type="PANTHER" id="PTHR40036">
    <property type="entry name" value="MACROCIN O-METHYLTRANSFERASE"/>
    <property type="match status" value="1"/>
</dbReference>
<dbReference type="Pfam" id="PF05711">
    <property type="entry name" value="TylF"/>
    <property type="match status" value="1"/>
</dbReference>
<protein>
    <submittedName>
        <fullName evidence="1">Macrocin-O-methyltransferase</fullName>
    </submittedName>
</protein>
<keyword evidence="1" id="KW-0489">Methyltransferase</keyword>
<dbReference type="EMBL" id="LR796345">
    <property type="protein sequence ID" value="CAB4138534.1"/>
    <property type="molecule type" value="Genomic_DNA"/>
</dbReference>